<evidence type="ECO:0000256" key="5">
    <source>
        <dbReference type="ARBA" id="ARBA00022842"/>
    </source>
</evidence>
<dbReference type="PANTHER" id="PTHR10885:SF0">
    <property type="entry name" value="ISOPENTENYL-DIPHOSPHATE DELTA-ISOMERASE"/>
    <property type="match status" value="1"/>
</dbReference>
<comment type="similarity">
    <text evidence="2">Belongs to the Nudix hydrolase family.</text>
</comment>
<dbReference type="GO" id="GO:0016817">
    <property type="term" value="F:hydrolase activity, acting on acid anhydrides"/>
    <property type="evidence" value="ECO:0007669"/>
    <property type="project" value="InterPro"/>
</dbReference>
<accession>A0AA45R5S7</accession>
<dbReference type="PROSITE" id="PS00893">
    <property type="entry name" value="NUDIX_BOX"/>
    <property type="match status" value="1"/>
</dbReference>
<feature type="binding site" evidence="6">
    <location>
        <position position="85"/>
    </location>
    <ligand>
        <name>Mg(2+)</name>
        <dbReference type="ChEBI" id="CHEBI:18420"/>
    </ligand>
</feature>
<dbReference type="AlphaFoldDB" id="A0AA45R5S7"/>
<evidence type="ECO:0000256" key="1">
    <source>
        <dbReference type="ARBA" id="ARBA00001946"/>
    </source>
</evidence>
<keyword evidence="4" id="KW-0378">Hydrolase</keyword>
<evidence type="ECO:0000313" key="8">
    <source>
        <dbReference type="EMBL" id="QUF06139.1"/>
    </source>
</evidence>
<organism evidence="8 9">
    <name type="scientific">Actinosynnema pretiosum subsp. pretiosum</name>
    <dbReference type="NCBI Taxonomy" id="103721"/>
    <lineage>
        <taxon>Bacteria</taxon>
        <taxon>Bacillati</taxon>
        <taxon>Actinomycetota</taxon>
        <taxon>Actinomycetes</taxon>
        <taxon>Pseudonocardiales</taxon>
        <taxon>Pseudonocardiaceae</taxon>
        <taxon>Actinosynnema</taxon>
    </lineage>
</organism>
<dbReference type="Gene3D" id="3.90.79.10">
    <property type="entry name" value="Nucleoside Triphosphate Pyrophosphohydrolase"/>
    <property type="match status" value="1"/>
</dbReference>
<feature type="domain" description="Nudix hydrolase" evidence="7">
    <location>
        <begin position="27"/>
        <end position="155"/>
    </location>
</feature>
<evidence type="ECO:0000256" key="6">
    <source>
        <dbReference type="PIRSR" id="PIRSR017340-1"/>
    </source>
</evidence>
<protein>
    <submittedName>
        <fullName evidence="8">NUDIX domain-containing protein</fullName>
    </submittedName>
</protein>
<evidence type="ECO:0000256" key="4">
    <source>
        <dbReference type="ARBA" id="ARBA00022801"/>
    </source>
</evidence>
<dbReference type="InterPro" id="IPR020084">
    <property type="entry name" value="NUDIX_hydrolase_CS"/>
</dbReference>
<name>A0AA45R5S7_9PSEU</name>
<keyword evidence="5 6" id="KW-0460">Magnesium</keyword>
<proteinExistence type="inferred from homology"/>
<dbReference type="EMBL" id="CP073249">
    <property type="protein sequence ID" value="QUF06139.1"/>
    <property type="molecule type" value="Genomic_DNA"/>
</dbReference>
<evidence type="ECO:0000256" key="3">
    <source>
        <dbReference type="ARBA" id="ARBA00022723"/>
    </source>
</evidence>
<dbReference type="InterPro" id="IPR000086">
    <property type="entry name" value="NUDIX_hydrolase_dom"/>
</dbReference>
<evidence type="ECO:0000259" key="7">
    <source>
        <dbReference type="PROSITE" id="PS51462"/>
    </source>
</evidence>
<dbReference type="SUPFAM" id="SSF55811">
    <property type="entry name" value="Nudix"/>
    <property type="match status" value="1"/>
</dbReference>
<reference evidence="8" key="1">
    <citation type="submission" date="2021-04" db="EMBL/GenBank/DDBJ databases">
        <title>Genomic sequence of Actinosynnema pretiosum subsp. pretiosum ATCC 31280 (C-14919).</title>
        <authorList>
            <person name="Bai L."/>
            <person name="Wang X."/>
            <person name="Xiao Y."/>
        </authorList>
    </citation>
    <scope>NUCLEOTIDE SEQUENCE</scope>
    <source>
        <strain evidence="8">ATCC 31280</strain>
    </source>
</reference>
<dbReference type="InterPro" id="IPR024195">
    <property type="entry name" value="NUDIX_hydrolase_YfcD_pred"/>
</dbReference>
<evidence type="ECO:0000313" key="9">
    <source>
        <dbReference type="Proteomes" id="UP000677152"/>
    </source>
</evidence>
<evidence type="ECO:0000256" key="2">
    <source>
        <dbReference type="ARBA" id="ARBA00005582"/>
    </source>
</evidence>
<dbReference type="Proteomes" id="UP000677152">
    <property type="component" value="Chromosome"/>
</dbReference>
<sequence length="169" mass="18561">MELVALVDPDGAVVGRASRERVRAEGLWHSCAAIVVLSGDGERVYVHRRTDTKDVYPGLYDPTCGGVVADGESPEECARRELREELGVVAPVEFSYRAPFEDGSIRYVAHVYLARSDGPFTHQPEEVAWGGWVPLARVRELVEDPEWAVAPDGRALVRRLFSSGGGLWG</sequence>
<dbReference type="PANTHER" id="PTHR10885">
    <property type="entry name" value="ISOPENTENYL-DIPHOSPHATE DELTA-ISOMERASE"/>
    <property type="match status" value="1"/>
</dbReference>
<dbReference type="PROSITE" id="PS51462">
    <property type="entry name" value="NUDIX"/>
    <property type="match status" value="1"/>
</dbReference>
<comment type="cofactor">
    <cofactor evidence="1">
        <name>Mg(2+)</name>
        <dbReference type="ChEBI" id="CHEBI:18420"/>
    </cofactor>
</comment>
<dbReference type="PIRSF" id="PIRSF017340">
    <property type="entry name" value="Nudix_hydro"/>
    <property type="match status" value="1"/>
</dbReference>
<dbReference type="GO" id="GO:0046872">
    <property type="term" value="F:metal ion binding"/>
    <property type="evidence" value="ECO:0007669"/>
    <property type="project" value="UniProtKB-KW"/>
</dbReference>
<feature type="binding site" evidence="6">
    <location>
        <position position="81"/>
    </location>
    <ligand>
        <name>Mg(2+)</name>
        <dbReference type="ChEBI" id="CHEBI:18420"/>
    </ligand>
</feature>
<keyword evidence="3 6" id="KW-0479">Metal-binding</keyword>
<dbReference type="Pfam" id="PF00293">
    <property type="entry name" value="NUDIX"/>
    <property type="match status" value="1"/>
</dbReference>
<gene>
    <name evidence="8" type="ORF">KCV87_08815</name>
</gene>
<dbReference type="InterPro" id="IPR015797">
    <property type="entry name" value="NUDIX_hydrolase-like_dom_sf"/>
</dbReference>